<protein>
    <submittedName>
        <fullName evidence="10">PTS sugar transporter subunit IIC</fullName>
    </submittedName>
</protein>
<feature type="transmembrane region" description="Helical" evidence="8">
    <location>
        <begin position="104"/>
        <end position="123"/>
    </location>
</feature>
<dbReference type="InterPro" id="IPR003352">
    <property type="entry name" value="PTS_EIIC"/>
</dbReference>
<evidence type="ECO:0000256" key="7">
    <source>
        <dbReference type="ARBA" id="ARBA00023136"/>
    </source>
</evidence>
<evidence type="ECO:0000259" key="9">
    <source>
        <dbReference type="Pfam" id="PF13303"/>
    </source>
</evidence>
<dbReference type="EMBL" id="JACJKU010000015">
    <property type="protein sequence ID" value="MBM6940385.1"/>
    <property type="molecule type" value="Genomic_DNA"/>
</dbReference>
<dbReference type="Proteomes" id="UP000785625">
    <property type="component" value="Unassembled WGS sequence"/>
</dbReference>
<keyword evidence="6 8" id="KW-1133">Transmembrane helix</keyword>
<keyword evidence="7 8" id="KW-0472">Membrane</keyword>
<evidence type="ECO:0000313" key="11">
    <source>
        <dbReference type="Proteomes" id="UP000785625"/>
    </source>
</evidence>
<gene>
    <name evidence="10" type="ORF">H5975_02580</name>
</gene>
<name>A0ABS2GYN3_9LACO</name>
<feature type="transmembrane region" description="Helical" evidence="8">
    <location>
        <begin position="255"/>
        <end position="273"/>
    </location>
</feature>
<evidence type="ECO:0000256" key="6">
    <source>
        <dbReference type="ARBA" id="ARBA00022989"/>
    </source>
</evidence>
<keyword evidence="4 10" id="KW-0762">Sugar transport</keyword>
<keyword evidence="3" id="KW-1003">Cell membrane</keyword>
<feature type="transmembrane region" description="Helical" evidence="8">
    <location>
        <begin position="12"/>
        <end position="34"/>
    </location>
</feature>
<sequence>MKAKLKELTMATLNGNAIAIVIALIPSALLSQLLQFCPVNSFTTGITHMINLAQASFPFIAAFAVGMILKFSTLQVGSMALATFVAAGNAVPHKSAFILNGSGVILNIMLTTFIASIVVILLDRYLGQFKMILESLLVLLIAGGISLLTMPVMVAIQNAIGQVVQAATSMSPLLMGTVLGIIFGVLIVSPISSVAIAMAISLSGVGSGAANAGIVACSFTLAWMGATVNPLGGTLAHFLGSPKIQMANMLEKPKLFIPVMIASGISGFFATVLKMNGTPFSAGFGFSGLIGPLTAYQHSSGSMLVLRIILAFVVIPVLCAWLMNFVFVKRSSFIQPNDLKLKL</sequence>
<feature type="transmembrane region" description="Helical" evidence="8">
    <location>
        <begin position="135"/>
        <end position="156"/>
    </location>
</feature>
<dbReference type="Pfam" id="PF13303">
    <property type="entry name" value="PTS_EIIC_2"/>
    <property type="match status" value="1"/>
</dbReference>
<keyword evidence="2" id="KW-0813">Transport</keyword>
<organism evidence="10 11">
    <name type="scientific">Limosilactobacillus coleohominis</name>
    <dbReference type="NCBI Taxonomy" id="181675"/>
    <lineage>
        <taxon>Bacteria</taxon>
        <taxon>Bacillati</taxon>
        <taxon>Bacillota</taxon>
        <taxon>Bacilli</taxon>
        <taxon>Lactobacillales</taxon>
        <taxon>Lactobacillaceae</taxon>
        <taxon>Limosilactobacillus</taxon>
    </lineage>
</organism>
<evidence type="ECO:0000256" key="4">
    <source>
        <dbReference type="ARBA" id="ARBA00022597"/>
    </source>
</evidence>
<keyword evidence="5 8" id="KW-0812">Transmembrane</keyword>
<accession>A0ABS2GYN3</accession>
<proteinExistence type="predicted"/>
<feature type="transmembrane region" description="Helical" evidence="8">
    <location>
        <begin position="76"/>
        <end position="92"/>
    </location>
</feature>
<feature type="transmembrane region" description="Helical" evidence="8">
    <location>
        <begin position="46"/>
        <end position="69"/>
    </location>
</feature>
<evidence type="ECO:0000256" key="2">
    <source>
        <dbReference type="ARBA" id="ARBA00022448"/>
    </source>
</evidence>
<feature type="transmembrane region" description="Helical" evidence="8">
    <location>
        <begin position="212"/>
        <end position="235"/>
    </location>
</feature>
<evidence type="ECO:0000256" key="8">
    <source>
        <dbReference type="SAM" id="Phobius"/>
    </source>
</evidence>
<feature type="domain" description="Phosphotransferase system EIIC" evidence="9">
    <location>
        <begin position="10"/>
        <end position="341"/>
    </location>
</feature>
<reference evidence="10 11" key="1">
    <citation type="journal article" date="2021" name="Sci. Rep.">
        <title>The distribution of antibiotic resistance genes in chicken gut microbiota commensals.</title>
        <authorList>
            <person name="Juricova H."/>
            <person name="Matiasovicova J."/>
            <person name="Kubasova T."/>
            <person name="Cejkova D."/>
            <person name="Rychlik I."/>
        </authorList>
    </citation>
    <scope>NUCLEOTIDE SEQUENCE [LARGE SCALE GENOMIC DNA]</scope>
    <source>
        <strain evidence="10 11">An574</strain>
    </source>
</reference>
<evidence type="ECO:0000313" key="10">
    <source>
        <dbReference type="EMBL" id="MBM6940385.1"/>
    </source>
</evidence>
<feature type="transmembrane region" description="Helical" evidence="8">
    <location>
        <begin position="176"/>
        <end position="200"/>
    </location>
</feature>
<dbReference type="RefSeq" id="WP_204784760.1">
    <property type="nucleotide sequence ID" value="NZ_CALVGD010000068.1"/>
</dbReference>
<feature type="transmembrane region" description="Helical" evidence="8">
    <location>
        <begin position="304"/>
        <end position="327"/>
    </location>
</feature>
<feature type="transmembrane region" description="Helical" evidence="8">
    <location>
        <begin position="280"/>
        <end position="298"/>
    </location>
</feature>
<comment type="subcellular location">
    <subcellularLocation>
        <location evidence="1">Cell membrane</location>
        <topology evidence="1">Multi-pass membrane protein</topology>
    </subcellularLocation>
</comment>
<evidence type="ECO:0000256" key="1">
    <source>
        <dbReference type="ARBA" id="ARBA00004651"/>
    </source>
</evidence>
<comment type="caution">
    <text evidence="10">The sequence shown here is derived from an EMBL/GenBank/DDBJ whole genome shotgun (WGS) entry which is preliminary data.</text>
</comment>
<evidence type="ECO:0000256" key="5">
    <source>
        <dbReference type="ARBA" id="ARBA00022692"/>
    </source>
</evidence>
<evidence type="ECO:0000256" key="3">
    <source>
        <dbReference type="ARBA" id="ARBA00022475"/>
    </source>
</evidence>
<keyword evidence="11" id="KW-1185">Reference proteome</keyword>